<dbReference type="PANTHER" id="PTHR48250:SF3">
    <property type="entry name" value="CUTINASE 1-RELATED"/>
    <property type="match status" value="1"/>
</dbReference>
<dbReference type="PANTHER" id="PTHR48250">
    <property type="entry name" value="CUTINASE 2-RELATED"/>
    <property type="match status" value="1"/>
</dbReference>
<evidence type="ECO:0000256" key="13">
    <source>
        <dbReference type="PIRSR" id="PIRSR611150-2"/>
    </source>
</evidence>
<dbReference type="EC" id="3.1.1.74" evidence="3 14"/>
<evidence type="ECO:0000256" key="12">
    <source>
        <dbReference type="PIRSR" id="PIRSR611150-1"/>
    </source>
</evidence>
<feature type="active site" evidence="12">
    <location>
        <position position="198"/>
    </location>
</feature>
<organism evidence="15">
    <name type="scientific">Eremomyces bilateralis CBS 781.70</name>
    <dbReference type="NCBI Taxonomy" id="1392243"/>
    <lineage>
        <taxon>Eukaryota</taxon>
        <taxon>Fungi</taxon>
        <taxon>Dikarya</taxon>
        <taxon>Ascomycota</taxon>
        <taxon>Pezizomycotina</taxon>
        <taxon>Dothideomycetes</taxon>
        <taxon>Dothideomycetes incertae sedis</taxon>
        <taxon>Eremomycetales</taxon>
        <taxon>Eremomycetaceae</taxon>
        <taxon>Eremomyces</taxon>
    </lineage>
</organism>
<gene>
    <name evidence="15 17" type="ORF">P152DRAFT_6776</name>
</gene>
<evidence type="ECO:0000256" key="10">
    <source>
        <dbReference type="ARBA" id="ARBA00057514"/>
    </source>
</evidence>
<evidence type="ECO:0000313" key="15">
    <source>
        <dbReference type="EMBL" id="KAF1817049.1"/>
    </source>
</evidence>
<dbReference type="EMBL" id="ML975149">
    <property type="protein sequence ID" value="KAF1817049.1"/>
    <property type="molecule type" value="Genomic_DNA"/>
</dbReference>
<evidence type="ECO:0000256" key="2">
    <source>
        <dbReference type="ARBA" id="ARBA00007534"/>
    </source>
</evidence>
<evidence type="ECO:0000256" key="6">
    <source>
        <dbReference type="ARBA" id="ARBA00022729"/>
    </source>
</evidence>
<evidence type="ECO:0000256" key="7">
    <source>
        <dbReference type="ARBA" id="ARBA00022801"/>
    </source>
</evidence>
<reference evidence="15 17" key="1">
    <citation type="submission" date="2020-01" db="EMBL/GenBank/DDBJ databases">
        <authorList>
            <consortium name="DOE Joint Genome Institute"/>
            <person name="Haridas S."/>
            <person name="Albert R."/>
            <person name="Binder M."/>
            <person name="Bloem J."/>
            <person name="Labutti K."/>
            <person name="Salamov A."/>
            <person name="Andreopoulos B."/>
            <person name="Baker S.E."/>
            <person name="Barry K."/>
            <person name="Bills G."/>
            <person name="Bluhm B.H."/>
            <person name="Cannon C."/>
            <person name="Castanera R."/>
            <person name="Culley D.E."/>
            <person name="Daum C."/>
            <person name="Ezra D."/>
            <person name="Gonzalez J.B."/>
            <person name="Henrissat B."/>
            <person name="Kuo A."/>
            <person name="Liang C."/>
            <person name="Lipzen A."/>
            <person name="Lutzoni F."/>
            <person name="Magnuson J."/>
            <person name="Mondo S."/>
            <person name="Nolan M."/>
            <person name="Ohm R."/>
            <person name="Pangilinan J."/>
            <person name="Park H.-J."/>
            <person name="Ramirez L."/>
            <person name="Alfaro M."/>
            <person name="Sun H."/>
            <person name="Tritt A."/>
            <person name="Yoshinaga Y."/>
            <person name="Zwiers L.-H."/>
            <person name="Turgeon B.G."/>
            <person name="Goodwin S.B."/>
            <person name="Spatafora J.W."/>
            <person name="Crous P.W."/>
            <person name="Grigoriev I.V."/>
        </authorList>
    </citation>
    <scope>NUCLEOTIDE SEQUENCE</scope>
    <source>
        <strain evidence="15 17">CBS 781.70</strain>
    </source>
</reference>
<evidence type="ECO:0000256" key="4">
    <source>
        <dbReference type="ARBA" id="ARBA00022487"/>
    </source>
</evidence>
<keyword evidence="8 13" id="KW-1015">Disulfide bond</keyword>
<keyword evidence="6 14" id="KW-0732">Signal</keyword>
<dbReference type="PROSITE" id="PS00155">
    <property type="entry name" value="CUTINASE_1"/>
    <property type="match status" value="1"/>
</dbReference>
<dbReference type="GeneID" id="54423732"/>
<evidence type="ECO:0000256" key="11">
    <source>
        <dbReference type="ARBA" id="ARBA00074522"/>
    </source>
</evidence>
<dbReference type="OrthoDB" id="3225429at2759"/>
<evidence type="ECO:0000256" key="8">
    <source>
        <dbReference type="ARBA" id="ARBA00023157"/>
    </source>
</evidence>
<feature type="active site" description="Nucleophile" evidence="12">
    <location>
        <position position="143"/>
    </location>
</feature>
<keyword evidence="5 14" id="KW-0964">Secreted</keyword>
<dbReference type="InterPro" id="IPR029058">
    <property type="entry name" value="AB_hydrolase_fold"/>
</dbReference>
<dbReference type="InterPro" id="IPR043580">
    <property type="entry name" value="CUTINASE_1"/>
</dbReference>
<dbReference type="AlphaFoldDB" id="A0A6G1GGQ1"/>
<dbReference type="PRINTS" id="PR00129">
    <property type="entry name" value="CUTINASE"/>
</dbReference>
<evidence type="ECO:0000256" key="9">
    <source>
        <dbReference type="ARBA" id="ARBA00034045"/>
    </source>
</evidence>
<dbReference type="RefSeq" id="XP_033538680.1">
    <property type="nucleotide sequence ID" value="XM_033683162.1"/>
</dbReference>
<evidence type="ECO:0000313" key="17">
    <source>
        <dbReference type="RefSeq" id="XP_033538680.1"/>
    </source>
</evidence>
<dbReference type="Proteomes" id="UP000504638">
    <property type="component" value="Unplaced"/>
</dbReference>
<comment type="catalytic activity">
    <reaction evidence="9 14">
        <text>cutin + H2O = cutin monomers.</text>
        <dbReference type="EC" id="3.1.1.74"/>
    </reaction>
</comment>
<dbReference type="FunFam" id="3.40.50.1820:FF:000235">
    <property type="entry name" value="Cutinase 1"/>
    <property type="match status" value="1"/>
</dbReference>
<keyword evidence="7 14" id="KW-0378">Hydrolase</keyword>
<feature type="signal peptide" evidence="14">
    <location>
        <begin position="1"/>
        <end position="16"/>
    </location>
</feature>
<dbReference type="GO" id="GO:0016052">
    <property type="term" value="P:carbohydrate catabolic process"/>
    <property type="evidence" value="ECO:0007669"/>
    <property type="project" value="TreeGrafter"/>
</dbReference>
<comment type="function">
    <text evidence="10">Catalyzes the hydrolysis of complex carboxylic polyesters found in the cell wall of plants. Degrades cutin, a macromolecule that forms the structure of the plant cuticle. Allows pathogenic fungi to penetrate through the cuticular barrier into the host plant during the initial stage of fungal infection.</text>
</comment>
<evidence type="ECO:0000256" key="3">
    <source>
        <dbReference type="ARBA" id="ARBA00013095"/>
    </source>
</evidence>
<evidence type="ECO:0000256" key="5">
    <source>
        <dbReference type="ARBA" id="ARBA00022525"/>
    </source>
</evidence>
<dbReference type="InterPro" id="IPR000675">
    <property type="entry name" value="Cutinase/axe"/>
</dbReference>
<dbReference type="Pfam" id="PF01083">
    <property type="entry name" value="Cutinase"/>
    <property type="match status" value="1"/>
</dbReference>
<comment type="subcellular location">
    <subcellularLocation>
        <location evidence="1 14">Secreted</location>
    </subcellularLocation>
</comment>
<comment type="similarity">
    <text evidence="2 14">Belongs to the cutinase family.</text>
</comment>
<reference evidence="17" key="2">
    <citation type="submission" date="2020-04" db="EMBL/GenBank/DDBJ databases">
        <authorList>
            <consortium name="NCBI Genome Project"/>
        </authorList>
    </citation>
    <scope>NUCLEOTIDE SEQUENCE</scope>
    <source>
        <strain evidence="17">CBS 781.70</strain>
    </source>
</reference>
<accession>A0A6G1GGQ1</accession>
<feature type="chain" id="PRO_5044517673" description="Cutinase" evidence="14">
    <location>
        <begin position="17"/>
        <end position="235"/>
    </location>
</feature>
<name>A0A6G1GGQ1_9PEZI</name>
<dbReference type="Gene3D" id="3.40.50.1820">
    <property type="entry name" value="alpha/beta hydrolase"/>
    <property type="match status" value="1"/>
</dbReference>
<dbReference type="SMART" id="SM01110">
    <property type="entry name" value="Cutinase"/>
    <property type="match status" value="1"/>
</dbReference>
<keyword evidence="4 14" id="KW-0719">Serine esterase</keyword>
<dbReference type="GO" id="GO:0050525">
    <property type="term" value="F:cutinase activity"/>
    <property type="evidence" value="ECO:0007669"/>
    <property type="project" value="UniProtKB-UniRule"/>
</dbReference>
<proteinExistence type="inferred from homology"/>
<dbReference type="SUPFAM" id="SSF53474">
    <property type="entry name" value="alpha/beta-Hydrolases"/>
    <property type="match status" value="1"/>
</dbReference>
<reference evidence="17" key="3">
    <citation type="submission" date="2025-04" db="UniProtKB">
        <authorList>
            <consortium name="RefSeq"/>
        </authorList>
    </citation>
    <scope>IDENTIFICATION</scope>
    <source>
        <strain evidence="17">CBS 781.70</strain>
    </source>
</reference>
<dbReference type="GO" id="GO:0005576">
    <property type="term" value="C:extracellular region"/>
    <property type="evidence" value="ECO:0007669"/>
    <property type="project" value="UniProtKB-SubCell"/>
</dbReference>
<keyword evidence="16" id="KW-1185">Reference proteome</keyword>
<dbReference type="InterPro" id="IPR011150">
    <property type="entry name" value="Cutinase_monf"/>
</dbReference>
<feature type="disulfide bond" evidence="13">
    <location>
        <begin position="53"/>
        <end position="132"/>
    </location>
</feature>
<feature type="active site" description="Proton donor/acceptor" evidence="12">
    <location>
        <position position="211"/>
    </location>
</feature>
<evidence type="ECO:0000256" key="14">
    <source>
        <dbReference type="RuleBase" id="RU361263"/>
    </source>
</evidence>
<evidence type="ECO:0000313" key="16">
    <source>
        <dbReference type="Proteomes" id="UP000504638"/>
    </source>
</evidence>
<protein>
    <recommendedName>
        <fullName evidence="11 14">Cutinase</fullName>
        <ecNumber evidence="3 14">3.1.1.74</ecNumber>
    </recommendedName>
</protein>
<feature type="disulfide bond" evidence="13">
    <location>
        <begin position="194"/>
        <end position="201"/>
    </location>
</feature>
<sequence>MKYLNVVAALAALAIANPLPSPAAAELEAQFENAHELVKRQGSTSNELNSGACRDYIFIFARGSTESGNMGGTVGPATCSGLKNSFGSSRVACQGVGPQYTASIGDNLLSEGTSSAGYNNAITLFNLAQSKCPQSLVVFGGYSQGAAVMHASVRRLSASSKARLVGGVLYGDTRNGEDNGQIPNYPRDDVLIICRADDGVCGAGLTVTLGHLLYTTDGSVTRGVGYLANKIRAGA</sequence>
<evidence type="ECO:0000256" key="1">
    <source>
        <dbReference type="ARBA" id="ARBA00004613"/>
    </source>
</evidence>